<evidence type="ECO:0000313" key="3">
    <source>
        <dbReference type="Proteomes" id="UP000077671"/>
    </source>
</evidence>
<reference evidence="2" key="2">
    <citation type="journal article" date="2019" name="IMA Fungus">
        <title>Genome sequencing and comparison of five Tilletia species to identify candidate genes for the detection of regulated species infecting wheat.</title>
        <authorList>
            <person name="Nguyen H.D.T."/>
            <person name="Sultana T."/>
            <person name="Kesanakurti P."/>
            <person name="Hambleton S."/>
        </authorList>
    </citation>
    <scope>NUCLEOTIDE SEQUENCE</scope>
    <source>
        <strain evidence="2">DAOMC 238032</strain>
    </source>
</reference>
<dbReference type="AlphaFoldDB" id="A0A177U9J9"/>
<evidence type="ECO:0000313" key="4">
    <source>
        <dbReference type="Proteomes" id="UP000836402"/>
    </source>
</evidence>
<comment type="caution">
    <text evidence="2">The sequence shown here is derived from an EMBL/GenBank/DDBJ whole genome shotgun (WGS) entry which is preliminary data.</text>
</comment>
<proteinExistence type="predicted"/>
<organism evidence="2 3">
    <name type="scientific">Tilletia caries</name>
    <name type="common">wheat bunt fungus</name>
    <dbReference type="NCBI Taxonomy" id="13290"/>
    <lineage>
        <taxon>Eukaryota</taxon>
        <taxon>Fungi</taxon>
        <taxon>Dikarya</taxon>
        <taxon>Basidiomycota</taxon>
        <taxon>Ustilaginomycotina</taxon>
        <taxon>Exobasidiomycetes</taxon>
        <taxon>Tilletiales</taxon>
        <taxon>Tilletiaceae</taxon>
        <taxon>Tilletia</taxon>
    </lineage>
</organism>
<dbReference type="EMBL" id="LWDD02000546">
    <property type="protein sequence ID" value="KAE8259074.1"/>
    <property type="molecule type" value="Genomic_DNA"/>
</dbReference>
<evidence type="ECO:0000313" key="2">
    <source>
        <dbReference type="EMBL" id="KAE8259074.1"/>
    </source>
</evidence>
<keyword evidence="4" id="KW-1185">Reference proteome</keyword>
<accession>A0A177U9J9</accession>
<protein>
    <submittedName>
        <fullName evidence="2">Uncharacterized protein</fullName>
    </submittedName>
</protein>
<gene>
    <name evidence="2" type="ORF">A4X03_0g4203</name>
    <name evidence="1" type="ORF">JKIAZH3_G3298</name>
</gene>
<name>A0A177U9J9_9BASI</name>
<evidence type="ECO:0000313" key="1">
    <source>
        <dbReference type="EMBL" id="CAD6900860.1"/>
    </source>
</evidence>
<dbReference type="Proteomes" id="UP000077671">
    <property type="component" value="Unassembled WGS sequence"/>
</dbReference>
<dbReference type="Proteomes" id="UP000836402">
    <property type="component" value="Unassembled WGS sequence"/>
</dbReference>
<reference evidence="2" key="1">
    <citation type="submission" date="2016-04" db="EMBL/GenBank/DDBJ databases">
        <authorList>
            <person name="Nguyen H.D."/>
            <person name="Kesanakurti P."/>
            <person name="Cullis J."/>
            <person name="Levesque C.A."/>
            <person name="Hambleton S."/>
        </authorList>
    </citation>
    <scope>NUCLEOTIDE SEQUENCE</scope>
    <source>
        <strain evidence="2">DAOMC 238032</strain>
    </source>
</reference>
<dbReference type="EMBL" id="CAJHJG010000305">
    <property type="protein sequence ID" value="CAD6900860.1"/>
    <property type="molecule type" value="Genomic_DNA"/>
</dbReference>
<sequence length="649" mass="73761">MSNNNNNNSNARRVAGRDMTATQRFFNLPELVNILCACCSTERVDLLTLASVSRSFRAIALPHWARYLDLALSTADSKLNFFIAQPALLPHIRFLRIRNDITERQHEFGFNPHTPSRRAASRSKPHWNEMTLLLAMIAAQSSSLHRPPAIDITVGITQVGALENALRPFPRLHQRIVALRILPDVNTDVMADQEQQEYEESWQENWTSLARFIQRIYAQSRSPSQQSHDGDSSNPSGSALGLRVFHFGHTDLEAEDYDWSPPAVPLEFWEEFSAATTSSLRDLSLTLARSDLPEDIFPLLAHSHLSNFVLKRSASGTIDSLEDFLDQNQSTLEDLHLNIGDPAEPLSFRQDFPKLKYCQIWSEEYVSRSTQLEVRINFAQRHPQLKGTAHRVISSDVPSFPRGIYPNLRVLGSIDMAFEEHALQGGRLSHLRTALNLEELATHSWLARNPDAAKAITCLELFYRRDTLAEDLQPHFRSAFSSDFLPNLTELSIGYANSGETSIFDSSEVRVFGDPLPERQLVRIFADLCPATNLRVLHLSDSRAVPFQDTGDLLANIPHARFPSSLEYFSWFIPGLSETHYYRFVPSSEKQDTTAQQPDEGKRGRLQRISSMFRTRIMREGVWDRPFDVERRKVIYDHVPLEGPVMSLS</sequence>
<reference evidence="1" key="3">
    <citation type="submission" date="2020-10" db="EMBL/GenBank/DDBJ databases">
        <authorList>
            <person name="Sedaghatjoo S."/>
        </authorList>
    </citation>
    <scope>NUCLEOTIDE SEQUENCE</scope>
    <source>
        <strain evidence="1">AZH3</strain>
    </source>
</reference>